<dbReference type="RefSeq" id="XP_006683275.1">
    <property type="nucleotide sequence ID" value="XM_006683212.1"/>
</dbReference>
<sequence>MDKSSINIPISAPLDENLHLNSSSRSTACPPSTLRWSFALRSLRSLIHKPPRVSGSVAAGLGLAREEPDTSFLAYLYSNRPSTSYQAW</sequence>
<dbReference type="EMBL" id="GL882915">
    <property type="protein sequence ID" value="EGF76104.1"/>
    <property type="molecule type" value="Genomic_DNA"/>
</dbReference>
<dbReference type="HOGENOM" id="CLU_2468682_0_0_1"/>
<name>F4PF92_BATDJ</name>
<gene>
    <name evidence="1" type="ORF">BATDEDRAFT_93036</name>
</gene>
<evidence type="ECO:0000313" key="1">
    <source>
        <dbReference type="EMBL" id="EGF76104.1"/>
    </source>
</evidence>
<dbReference type="Proteomes" id="UP000007241">
    <property type="component" value="Unassembled WGS sequence"/>
</dbReference>
<protein>
    <submittedName>
        <fullName evidence="1">Uncharacterized protein</fullName>
    </submittedName>
</protein>
<accession>F4PF92</accession>
<keyword evidence="2" id="KW-1185">Reference proteome</keyword>
<organism evidence="1 2">
    <name type="scientific">Batrachochytrium dendrobatidis (strain JAM81 / FGSC 10211)</name>
    <name type="common">Frog chytrid fungus</name>
    <dbReference type="NCBI Taxonomy" id="684364"/>
    <lineage>
        <taxon>Eukaryota</taxon>
        <taxon>Fungi</taxon>
        <taxon>Fungi incertae sedis</taxon>
        <taxon>Chytridiomycota</taxon>
        <taxon>Chytridiomycota incertae sedis</taxon>
        <taxon>Chytridiomycetes</taxon>
        <taxon>Rhizophydiales</taxon>
        <taxon>Rhizophydiales incertae sedis</taxon>
        <taxon>Batrachochytrium</taxon>
    </lineage>
</organism>
<dbReference type="GeneID" id="18244866"/>
<proteinExistence type="predicted"/>
<dbReference type="AlphaFoldDB" id="F4PF92"/>
<evidence type="ECO:0000313" key="2">
    <source>
        <dbReference type="Proteomes" id="UP000007241"/>
    </source>
</evidence>
<dbReference type="InParanoid" id="F4PF92"/>
<reference evidence="1 2" key="1">
    <citation type="submission" date="2009-12" db="EMBL/GenBank/DDBJ databases">
        <title>The draft genome of Batrachochytrium dendrobatidis.</title>
        <authorList>
            <consortium name="US DOE Joint Genome Institute (JGI-PGF)"/>
            <person name="Kuo A."/>
            <person name="Salamov A."/>
            <person name="Schmutz J."/>
            <person name="Lucas S."/>
            <person name="Pitluck S."/>
            <person name="Rosenblum E."/>
            <person name="Stajich J."/>
            <person name="Eisen M."/>
            <person name="Grigoriev I.V."/>
        </authorList>
    </citation>
    <scope>NUCLEOTIDE SEQUENCE [LARGE SCALE GENOMIC DNA]</scope>
    <source>
        <strain evidence="2">JAM81 / FGSC 10211</strain>
    </source>
</reference>